<dbReference type="Proteomes" id="UP000192746">
    <property type="component" value="Unassembled WGS sequence"/>
</dbReference>
<dbReference type="STRING" id="1185767.IIF7_08585"/>
<dbReference type="PANTHER" id="PTHR43340:SF1">
    <property type="entry name" value="HYPOXANTHINE PHOSPHORIBOSYLTRANSFERASE"/>
    <property type="match status" value="1"/>
</dbReference>
<evidence type="ECO:0000256" key="5">
    <source>
        <dbReference type="ARBA" id="ARBA00011895"/>
    </source>
</evidence>
<gene>
    <name evidence="17" type="ORF">IIF7_08585</name>
</gene>
<comment type="cofactor">
    <cofactor evidence="1 15">
        <name>Mg(2+)</name>
        <dbReference type="ChEBI" id="CHEBI:18420"/>
    </cofactor>
</comment>
<keyword evidence="10 15" id="KW-0660">Purine salvage</keyword>
<evidence type="ECO:0000256" key="11">
    <source>
        <dbReference type="ARBA" id="ARBA00022741"/>
    </source>
</evidence>
<dbReference type="InterPro" id="IPR050408">
    <property type="entry name" value="HGPRT"/>
</dbReference>
<reference evidence="17 18" key="1">
    <citation type="submission" date="2013-04" db="EMBL/GenBank/DDBJ databases">
        <title>Zunongwangia sp. 22II14-10F7 Genome Sequencing.</title>
        <authorList>
            <person name="Lai Q."/>
            <person name="Shao Z."/>
        </authorList>
    </citation>
    <scope>NUCLEOTIDE SEQUENCE [LARGE SCALE GENOMIC DNA]</scope>
    <source>
        <strain evidence="17 18">22II14-10F7</strain>
    </source>
</reference>
<keyword evidence="6 15" id="KW-0963">Cytoplasm</keyword>
<evidence type="ECO:0000313" key="18">
    <source>
        <dbReference type="Proteomes" id="UP000192746"/>
    </source>
</evidence>
<dbReference type="EMBL" id="ARYN01000007">
    <property type="protein sequence ID" value="ORL45694.1"/>
    <property type="molecule type" value="Genomic_DNA"/>
</dbReference>
<accession>A0A1Y1T524</accession>
<dbReference type="GO" id="GO:0006178">
    <property type="term" value="P:guanine salvage"/>
    <property type="evidence" value="ECO:0007669"/>
    <property type="project" value="TreeGrafter"/>
</dbReference>
<dbReference type="GO" id="GO:0000166">
    <property type="term" value="F:nucleotide binding"/>
    <property type="evidence" value="ECO:0007669"/>
    <property type="project" value="UniProtKB-KW"/>
</dbReference>
<evidence type="ECO:0000256" key="13">
    <source>
        <dbReference type="ARBA" id="ARBA00048811"/>
    </source>
</evidence>
<dbReference type="GO" id="GO:0000287">
    <property type="term" value="F:magnesium ion binding"/>
    <property type="evidence" value="ECO:0007669"/>
    <property type="project" value="TreeGrafter"/>
</dbReference>
<name>A0A1Y1T524_9FLAO</name>
<dbReference type="PANTHER" id="PTHR43340">
    <property type="entry name" value="HYPOXANTHINE-GUANINE PHOSPHORIBOSYLTRANSFERASE"/>
    <property type="match status" value="1"/>
</dbReference>
<evidence type="ECO:0000256" key="8">
    <source>
        <dbReference type="ARBA" id="ARBA00022679"/>
    </source>
</evidence>
<dbReference type="RefSeq" id="WP_084841283.1">
    <property type="nucleotide sequence ID" value="NZ_ARYN01000007.1"/>
</dbReference>
<dbReference type="AlphaFoldDB" id="A0A1Y1T524"/>
<keyword evidence="12 15" id="KW-0460">Magnesium</keyword>
<dbReference type="CDD" id="cd06223">
    <property type="entry name" value="PRTases_typeI"/>
    <property type="match status" value="1"/>
</dbReference>
<dbReference type="InterPro" id="IPR005904">
    <property type="entry name" value="Hxn_phspho_trans"/>
</dbReference>
<evidence type="ECO:0000256" key="1">
    <source>
        <dbReference type="ARBA" id="ARBA00001946"/>
    </source>
</evidence>
<comment type="caution">
    <text evidence="17">The sequence shown here is derived from an EMBL/GenBank/DDBJ whole genome shotgun (WGS) entry which is preliminary data.</text>
</comment>
<evidence type="ECO:0000259" key="16">
    <source>
        <dbReference type="Pfam" id="PF00156"/>
    </source>
</evidence>
<dbReference type="GO" id="GO:0016301">
    <property type="term" value="F:kinase activity"/>
    <property type="evidence" value="ECO:0007669"/>
    <property type="project" value="UniProtKB-KW"/>
</dbReference>
<feature type="domain" description="Phosphoribosyltransferase" evidence="16">
    <location>
        <begin position="16"/>
        <end position="161"/>
    </location>
</feature>
<dbReference type="SUPFAM" id="SSF53271">
    <property type="entry name" value="PRTase-like"/>
    <property type="match status" value="1"/>
</dbReference>
<evidence type="ECO:0000256" key="9">
    <source>
        <dbReference type="ARBA" id="ARBA00022723"/>
    </source>
</evidence>
<evidence type="ECO:0000256" key="10">
    <source>
        <dbReference type="ARBA" id="ARBA00022726"/>
    </source>
</evidence>
<evidence type="ECO:0000256" key="2">
    <source>
        <dbReference type="ARBA" id="ARBA00004496"/>
    </source>
</evidence>
<evidence type="ECO:0000313" key="17">
    <source>
        <dbReference type="EMBL" id="ORL45694.1"/>
    </source>
</evidence>
<comment type="catalytic activity">
    <reaction evidence="14">
        <text>IMP + diphosphate = hypoxanthine + 5-phospho-alpha-D-ribose 1-diphosphate</text>
        <dbReference type="Rhea" id="RHEA:17973"/>
        <dbReference type="ChEBI" id="CHEBI:17368"/>
        <dbReference type="ChEBI" id="CHEBI:33019"/>
        <dbReference type="ChEBI" id="CHEBI:58017"/>
        <dbReference type="ChEBI" id="CHEBI:58053"/>
        <dbReference type="EC" id="2.4.2.8"/>
    </reaction>
    <physiologicalReaction direction="right-to-left" evidence="14">
        <dbReference type="Rhea" id="RHEA:17975"/>
    </physiologicalReaction>
</comment>
<dbReference type="GO" id="GO:0005829">
    <property type="term" value="C:cytosol"/>
    <property type="evidence" value="ECO:0007669"/>
    <property type="project" value="TreeGrafter"/>
</dbReference>
<evidence type="ECO:0000256" key="14">
    <source>
        <dbReference type="ARBA" id="ARBA00049402"/>
    </source>
</evidence>
<dbReference type="GO" id="GO:0004422">
    <property type="term" value="F:hypoxanthine phosphoribosyltransferase activity"/>
    <property type="evidence" value="ECO:0007669"/>
    <property type="project" value="InterPro"/>
</dbReference>
<evidence type="ECO:0000256" key="6">
    <source>
        <dbReference type="ARBA" id="ARBA00022490"/>
    </source>
</evidence>
<dbReference type="GO" id="GO:0046100">
    <property type="term" value="P:hypoxanthine metabolic process"/>
    <property type="evidence" value="ECO:0007669"/>
    <property type="project" value="TreeGrafter"/>
</dbReference>
<dbReference type="Pfam" id="PF00156">
    <property type="entry name" value="Pribosyltran"/>
    <property type="match status" value="1"/>
</dbReference>
<sequence length="176" mass="19912">MVKLHDLVFEPYVSEEEINEAINKIADKLNADYKDERPVFLSVLNGSFMFSSEIMKKYKGECDIQFVKLGSYKGTESTGDVKTLIGLTKSLAGKKVVILEDIVDTGGTLKELDQILNEKNVADYKVATLFHKPSMYREKFKLDYTGIEIPNEFIVGYGLDYDGLGRNLTSVYKRKS</sequence>
<keyword evidence="8 15" id="KW-0808">Transferase</keyword>
<dbReference type="OrthoDB" id="9802824at2"/>
<dbReference type="EC" id="2.4.2.8" evidence="5 15"/>
<comment type="catalytic activity">
    <reaction evidence="13">
        <text>GMP + diphosphate = guanine + 5-phospho-alpha-D-ribose 1-diphosphate</text>
        <dbReference type="Rhea" id="RHEA:25424"/>
        <dbReference type="ChEBI" id="CHEBI:16235"/>
        <dbReference type="ChEBI" id="CHEBI:33019"/>
        <dbReference type="ChEBI" id="CHEBI:58017"/>
        <dbReference type="ChEBI" id="CHEBI:58115"/>
        <dbReference type="EC" id="2.4.2.8"/>
    </reaction>
    <physiologicalReaction direction="right-to-left" evidence="13">
        <dbReference type="Rhea" id="RHEA:25426"/>
    </physiologicalReaction>
</comment>
<evidence type="ECO:0000256" key="3">
    <source>
        <dbReference type="ARBA" id="ARBA00004669"/>
    </source>
</evidence>
<evidence type="ECO:0000256" key="12">
    <source>
        <dbReference type="ARBA" id="ARBA00022842"/>
    </source>
</evidence>
<dbReference type="GO" id="GO:0006166">
    <property type="term" value="P:purine ribonucleoside salvage"/>
    <property type="evidence" value="ECO:0007669"/>
    <property type="project" value="UniProtKB-KW"/>
</dbReference>
<comment type="similarity">
    <text evidence="4 15">Belongs to the purine/pyrimidine phosphoribosyltransferase family.</text>
</comment>
<dbReference type="GO" id="GO:0032263">
    <property type="term" value="P:GMP salvage"/>
    <property type="evidence" value="ECO:0007669"/>
    <property type="project" value="TreeGrafter"/>
</dbReference>
<dbReference type="GO" id="GO:0032264">
    <property type="term" value="P:IMP salvage"/>
    <property type="evidence" value="ECO:0007669"/>
    <property type="project" value="UniProtKB-UniPathway"/>
</dbReference>
<evidence type="ECO:0000256" key="4">
    <source>
        <dbReference type="ARBA" id="ARBA00008391"/>
    </source>
</evidence>
<keyword evidence="9 15" id="KW-0479">Metal-binding</keyword>
<dbReference type="InterPro" id="IPR000836">
    <property type="entry name" value="PRTase_dom"/>
</dbReference>
<keyword evidence="7 15" id="KW-0328">Glycosyltransferase</keyword>
<dbReference type="Gene3D" id="3.40.50.2020">
    <property type="match status" value="1"/>
</dbReference>
<keyword evidence="11 15" id="KW-0547">Nucleotide-binding</keyword>
<keyword evidence="17" id="KW-0418">Kinase</keyword>
<proteinExistence type="inferred from homology"/>
<keyword evidence="18" id="KW-1185">Reference proteome</keyword>
<dbReference type="GO" id="GO:0052657">
    <property type="term" value="F:guanine phosphoribosyltransferase activity"/>
    <property type="evidence" value="ECO:0007669"/>
    <property type="project" value="RHEA"/>
</dbReference>
<organism evidence="17 18">
    <name type="scientific">Zunongwangia atlantica 22II14-10F7</name>
    <dbReference type="NCBI Taxonomy" id="1185767"/>
    <lineage>
        <taxon>Bacteria</taxon>
        <taxon>Pseudomonadati</taxon>
        <taxon>Bacteroidota</taxon>
        <taxon>Flavobacteriia</taxon>
        <taxon>Flavobacteriales</taxon>
        <taxon>Flavobacteriaceae</taxon>
        <taxon>Zunongwangia</taxon>
    </lineage>
</organism>
<comment type="pathway">
    <text evidence="3 15">Purine metabolism; IMP biosynthesis via salvage pathway; IMP from hypoxanthine: step 1/1.</text>
</comment>
<evidence type="ECO:0000256" key="7">
    <source>
        <dbReference type="ARBA" id="ARBA00022676"/>
    </source>
</evidence>
<protein>
    <recommendedName>
        <fullName evidence="5 15">Hypoxanthine phosphoribosyltransferase</fullName>
        <ecNumber evidence="5 15">2.4.2.8</ecNumber>
    </recommendedName>
</protein>
<dbReference type="InterPro" id="IPR029057">
    <property type="entry name" value="PRTase-like"/>
</dbReference>
<dbReference type="UniPathway" id="UPA00591">
    <property type="reaction ID" value="UER00648"/>
</dbReference>
<evidence type="ECO:0000256" key="15">
    <source>
        <dbReference type="RuleBase" id="RU364099"/>
    </source>
</evidence>
<comment type="subcellular location">
    <subcellularLocation>
        <location evidence="2 15">Cytoplasm</location>
    </subcellularLocation>
</comment>
<dbReference type="NCBIfam" id="TIGR01203">
    <property type="entry name" value="HGPRTase"/>
    <property type="match status" value="1"/>
</dbReference>